<dbReference type="Pfam" id="PF17754">
    <property type="entry name" value="TetR_C_14"/>
    <property type="match status" value="1"/>
</dbReference>
<sequence length="214" mass="23353">MHVVPKTTNSVPGLRERKKQATRRAIAEAAVRLAAEHGAENVTVEAISEAAGVSPRTFFNYFPSHDDAFVLVDDEVGERIRESVRSAPADRHPLDVVRDALVTELDGFEGRQELWALQSKVLQRSPHLIQHGLKAHVADERALAVALTDWLDATRPPDGPSDAGIFPRLLAAVAHTALRVAIEHWCEHPGEVVLADAFQDAFAQLAQGLPRPPA</sequence>
<dbReference type="EMBL" id="RDBM01000037">
    <property type="protein sequence ID" value="TXS23345.1"/>
    <property type="molecule type" value="Genomic_DNA"/>
</dbReference>
<dbReference type="Gene3D" id="1.10.357.10">
    <property type="entry name" value="Tetracycline Repressor, domain 2"/>
    <property type="match status" value="1"/>
</dbReference>
<evidence type="ECO:0000259" key="5">
    <source>
        <dbReference type="PROSITE" id="PS50977"/>
    </source>
</evidence>
<keyword evidence="1" id="KW-0805">Transcription regulation</keyword>
<evidence type="ECO:0000313" key="6">
    <source>
        <dbReference type="EMBL" id="TXS23345.1"/>
    </source>
</evidence>
<evidence type="ECO:0000256" key="2">
    <source>
        <dbReference type="ARBA" id="ARBA00023125"/>
    </source>
</evidence>
<dbReference type="RefSeq" id="WP_124277996.1">
    <property type="nucleotide sequence ID" value="NZ_RDBM01000037.1"/>
</dbReference>
<dbReference type="GO" id="GO:0000976">
    <property type="term" value="F:transcription cis-regulatory region binding"/>
    <property type="evidence" value="ECO:0007669"/>
    <property type="project" value="TreeGrafter"/>
</dbReference>
<reference evidence="6" key="1">
    <citation type="submission" date="2018-10" db="EMBL/GenBank/DDBJ databases">
        <authorList>
            <person name="Hariharan J."/>
            <person name="Choudoir M.J."/>
            <person name="Diebold P."/>
            <person name="Panke-Buisse K."/>
            <person name="Campbell A.N."/>
            <person name="Buckley D.H."/>
        </authorList>
    </citation>
    <scope>NUCLEOTIDE SEQUENCE</scope>
    <source>
        <strain evidence="6">Gb1</strain>
    </source>
</reference>
<feature type="domain" description="HTH tetR-type" evidence="5">
    <location>
        <begin position="20"/>
        <end position="80"/>
    </location>
</feature>
<accession>A0A652KHZ7</accession>
<dbReference type="PROSITE" id="PS50977">
    <property type="entry name" value="HTH_TETR_2"/>
    <property type="match status" value="1"/>
</dbReference>
<organism evidence="6">
    <name type="scientific">Streptomyces sp. gb1(2016)</name>
    <dbReference type="NCBI Taxonomy" id="1828321"/>
    <lineage>
        <taxon>Bacteria</taxon>
        <taxon>Bacillati</taxon>
        <taxon>Actinomycetota</taxon>
        <taxon>Actinomycetes</taxon>
        <taxon>Kitasatosporales</taxon>
        <taxon>Streptomycetaceae</taxon>
        <taxon>Streptomyces</taxon>
    </lineage>
</organism>
<dbReference type="PANTHER" id="PTHR30055">
    <property type="entry name" value="HTH-TYPE TRANSCRIPTIONAL REGULATOR RUTR"/>
    <property type="match status" value="1"/>
</dbReference>
<dbReference type="InterPro" id="IPR009057">
    <property type="entry name" value="Homeodomain-like_sf"/>
</dbReference>
<dbReference type="InterPro" id="IPR050109">
    <property type="entry name" value="HTH-type_TetR-like_transc_reg"/>
</dbReference>
<keyword evidence="2 4" id="KW-0238">DNA-binding</keyword>
<proteinExistence type="predicted"/>
<dbReference type="InterPro" id="IPR001647">
    <property type="entry name" value="HTH_TetR"/>
</dbReference>
<dbReference type="Pfam" id="PF00440">
    <property type="entry name" value="TetR_N"/>
    <property type="match status" value="1"/>
</dbReference>
<dbReference type="SUPFAM" id="SSF46689">
    <property type="entry name" value="Homeodomain-like"/>
    <property type="match status" value="1"/>
</dbReference>
<dbReference type="InterPro" id="IPR041347">
    <property type="entry name" value="MftR_C"/>
</dbReference>
<dbReference type="AlphaFoldDB" id="A0A652KHZ7"/>
<dbReference type="PANTHER" id="PTHR30055:SF238">
    <property type="entry name" value="MYCOFACTOCIN BIOSYNTHESIS TRANSCRIPTIONAL REGULATOR MFTR-RELATED"/>
    <property type="match status" value="1"/>
</dbReference>
<feature type="DNA-binding region" description="H-T-H motif" evidence="4">
    <location>
        <begin position="43"/>
        <end position="62"/>
    </location>
</feature>
<evidence type="ECO:0000256" key="1">
    <source>
        <dbReference type="ARBA" id="ARBA00023015"/>
    </source>
</evidence>
<comment type="caution">
    <text evidence="6">The sequence shown here is derived from an EMBL/GenBank/DDBJ whole genome shotgun (WGS) entry which is preliminary data.</text>
</comment>
<protein>
    <submittedName>
        <fullName evidence="6">TetR family transcriptional regulator</fullName>
    </submittedName>
</protein>
<gene>
    <name evidence="6" type="ORF">EAO74_22185</name>
</gene>
<name>A0A652KHZ7_9ACTN</name>
<keyword evidence="3" id="KW-0804">Transcription</keyword>
<dbReference type="Gene3D" id="1.10.10.60">
    <property type="entry name" value="Homeodomain-like"/>
    <property type="match status" value="1"/>
</dbReference>
<evidence type="ECO:0000256" key="4">
    <source>
        <dbReference type="PROSITE-ProRule" id="PRU00335"/>
    </source>
</evidence>
<dbReference type="GO" id="GO:0003700">
    <property type="term" value="F:DNA-binding transcription factor activity"/>
    <property type="evidence" value="ECO:0007669"/>
    <property type="project" value="TreeGrafter"/>
</dbReference>
<evidence type="ECO:0000256" key="3">
    <source>
        <dbReference type="ARBA" id="ARBA00023163"/>
    </source>
</evidence>